<gene>
    <name evidence="8" type="ORF">JOF47_003459</name>
</gene>
<comment type="similarity">
    <text evidence="1">Belongs to the thioredoxin family. DsbA subfamily.</text>
</comment>
<keyword evidence="4" id="KW-1015">Disulfide bond</keyword>
<evidence type="ECO:0000256" key="2">
    <source>
        <dbReference type="ARBA" id="ARBA00022729"/>
    </source>
</evidence>
<dbReference type="SUPFAM" id="SSF52833">
    <property type="entry name" value="Thioredoxin-like"/>
    <property type="match status" value="1"/>
</dbReference>
<dbReference type="EMBL" id="JAGIOF010000001">
    <property type="protein sequence ID" value="MBP2387948.1"/>
    <property type="molecule type" value="Genomic_DNA"/>
</dbReference>
<keyword evidence="6" id="KW-1133">Transmembrane helix</keyword>
<evidence type="ECO:0000259" key="7">
    <source>
        <dbReference type="PROSITE" id="PS51352"/>
    </source>
</evidence>
<evidence type="ECO:0000256" key="6">
    <source>
        <dbReference type="SAM" id="Phobius"/>
    </source>
</evidence>
<keyword evidence="9" id="KW-1185">Reference proteome</keyword>
<keyword evidence="5" id="KW-0676">Redox-active center</keyword>
<dbReference type="PANTHER" id="PTHR13887:SF14">
    <property type="entry name" value="DISULFIDE BOND FORMATION PROTEIN D"/>
    <property type="match status" value="1"/>
</dbReference>
<sequence>MNTNPPATDRAPKKAKIIVWALLAAVVVAAIVGYVVAQNNARTAAHEASEASASVTEAPVVRDNSRVLSQAPKEKAVLVEFLDFECESCGAFYPIIEELRGEYSENVTFVQRYFPLPGHLNSMNAAVAVESAAEQGAYEPMYKKMFETQAQWGESADNKSAVFRTYAEDLGLDMAAYDHAVGDPSTQDRVKLDIADGKALGVSGTPTFFLEGKMLTVQSLEQFVAAIAEAAAN</sequence>
<evidence type="ECO:0000256" key="4">
    <source>
        <dbReference type="ARBA" id="ARBA00023157"/>
    </source>
</evidence>
<feature type="transmembrane region" description="Helical" evidence="6">
    <location>
        <begin position="17"/>
        <end position="37"/>
    </location>
</feature>
<reference evidence="8 9" key="1">
    <citation type="submission" date="2021-03" db="EMBL/GenBank/DDBJ databases">
        <title>Sequencing the genomes of 1000 actinobacteria strains.</title>
        <authorList>
            <person name="Klenk H.-P."/>
        </authorList>
    </citation>
    <scope>NUCLEOTIDE SEQUENCE [LARGE SCALE GENOMIC DNA]</scope>
    <source>
        <strain evidence="8 9">DSM 15797</strain>
    </source>
</reference>
<organism evidence="8 9">
    <name type="scientific">Paeniglutamicibacter kerguelensis</name>
    <dbReference type="NCBI Taxonomy" id="254788"/>
    <lineage>
        <taxon>Bacteria</taxon>
        <taxon>Bacillati</taxon>
        <taxon>Actinomycetota</taxon>
        <taxon>Actinomycetes</taxon>
        <taxon>Micrococcales</taxon>
        <taxon>Micrococcaceae</taxon>
        <taxon>Paeniglutamicibacter</taxon>
    </lineage>
</organism>
<keyword evidence="3" id="KW-0560">Oxidoreductase</keyword>
<keyword evidence="6" id="KW-0472">Membrane</keyword>
<dbReference type="InterPro" id="IPR013766">
    <property type="entry name" value="Thioredoxin_domain"/>
</dbReference>
<evidence type="ECO:0000256" key="1">
    <source>
        <dbReference type="ARBA" id="ARBA00005791"/>
    </source>
</evidence>
<dbReference type="InterPro" id="IPR036249">
    <property type="entry name" value="Thioredoxin-like_sf"/>
</dbReference>
<dbReference type="RefSeq" id="WP_210000611.1">
    <property type="nucleotide sequence ID" value="NZ_BAAAJY010000001.1"/>
</dbReference>
<comment type="caution">
    <text evidence="8">The sequence shown here is derived from an EMBL/GenBank/DDBJ whole genome shotgun (WGS) entry which is preliminary data.</text>
</comment>
<feature type="domain" description="Thioredoxin" evidence="7">
    <location>
        <begin position="42"/>
        <end position="229"/>
    </location>
</feature>
<dbReference type="Pfam" id="PF13462">
    <property type="entry name" value="Thioredoxin_4"/>
    <property type="match status" value="1"/>
</dbReference>
<evidence type="ECO:0000313" key="8">
    <source>
        <dbReference type="EMBL" id="MBP2387948.1"/>
    </source>
</evidence>
<proteinExistence type="inferred from homology"/>
<protein>
    <submittedName>
        <fullName evidence="8">Protein-disulfide isomerase</fullName>
    </submittedName>
</protein>
<name>A0ABS4XHR5_9MICC</name>
<keyword evidence="2" id="KW-0732">Signal</keyword>
<keyword evidence="6" id="KW-0812">Transmembrane</keyword>
<accession>A0ABS4XHR5</accession>
<keyword evidence="8" id="KW-0413">Isomerase</keyword>
<dbReference type="Proteomes" id="UP001296993">
    <property type="component" value="Unassembled WGS sequence"/>
</dbReference>
<evidence type="ECO:0000256" key="3">
    <source>
        <dbReference type="ARBA" id="ARBA00023002"/>
    </source>
</evidence>
<dbReference type="Gene3D" id="3.40.30.10">
    <property type="entry name" value="Glutaredoxin"/>
    <property type="match status" value="1"/>
</dbReference>
<dbReference type="GO" id="GO:0016853">
    <property type="term" value="F:isomerase activity"/>
    <property type="evidence" value="ECO:0007669"/>
    <property type="project" value="UniProtKB-KW"/>
</dbReference>
<dbReference type="PROSITE" id="PS51352">
    <property type="entry name" value="THIOREDOXIN_2"/>
    <property type="match status" value="1"/>
</dbReference>
<dbReference type="PANTHER" id="PTHR13887">
    <property type="entry name" value="GLUTATHIONE S-TRANSFERASE KAPPA"/>
    <property type="match status" value="1"/>
</dbReference>
<dbReference type="InterPro" id="IPR012336">
    <property type="entry name" value="Thioredoxin-like_fold"/>
</dbReference>
<evidence type="ECO:0000256" key="5">
    <source>
        <dbReference type="ARBA" id="ARBA00023284"/>
    </source>
</evidence>
<evidence type="ECO:0000313" key="9">
    <source>
        <dbReference type="Proteomes" id="UP001296993"/>
    </source>
</evidence>